<evidence type="ECO:0000256" key="1">
    <source>
        <dbReference type="SAM" id="MobiDB-lite"/>
    </source>
</evidence>
<organism evidence="2 3">
    <name type="scientific">Spirilliplanes yamanashiensis</name>
    <dbReference type="NCBI Taxonomy" id="42233"/>
    <lineage>
        <taxon>Bacteria</taxon>
        <taxon>Bacillati</taxon>
        <taxon>Actinomycetota</taxon>
        <taxon>Actinomycetes</taxon>
        <taxon>Micromonosporales</taxon>
        <taxon>Micromonosporaceae</taxon>
        <taxon>Spirilliplanes</taxon>
    </lineage>
</organism>
<proteinExistence type="predicted"/>
<dbReference type="AlphaFoldDB" id="A0A8J3YF36"/>
<reference evidence="2" key="1">
    <citation type="submission" date="2021-01" db="EMBL/GenBank/DDBJ databases">
        <title>Whole genome shotgun sequence of Spirilliplanes yamanashiensis NBRC 15828.</title>
        <authorList>
            <person name="Komaki H."/>
            <person name="Tamura T."/>
        </authorList>
    </citation>
    <scope>NUCLEOTIDE SEQUENCE</scope>
    <source>
        <strain evidence="2">NBRC 15828</strain>
    </source>
</reference>
<gene>
    <name evidence="2" type="ORF">Sya03_59020</name>
</gene>
<evidence type="ECO:0000313" key="2">
    <source>
        <dbReference type="EMBL" id="GIJ06550.1"/>
    </source>
</evidence>
<dbReference type="Proteomes" id="UP000652013">
    <property type="component" value="Unassembled WGS sequence"/>
</dbReference>
<name>A0A8J3YF36_9ACTN</name>
<evidence type="ECO:0000313" key="3">
    <source>
        <dbReference type="Proteomes" id="UP000652013"/>
    </source>
</evidence>
<accession>A0A8J3YF36</accession>
<feature type="region of interest" description="Disordered" evidence="1">
    <location>
        <begin position="526"/>
        <end position="546"/>
    </location>
</feature>
<sequence length="1115" mass="118395">MTGRKRRLLIGFVTALSLVLVVLLQPFANPRALRAGGGGGNQAALTALSYQAAAVEALPNWRDRERVELKTMYLLGYRQSHPAAGPHELYTATLEFDSAWRKVSSSPTAERIRDRYEVVHLLTAVVDEIPLPGRAAALQVLKKVGEEYLRLYDEPAAMADAALRDRVAADSVAATVDRTGIVNGSGDSFALLHALAGDDPALLEAAERAMAELPSLRADLPTLIAGSPLLRQLDQLGLLKGDVAEIKANLDRYAAEVGGRLSDLVTVAGQIRTDTRSISDKQDALLAYMTNADLKRQIEAAEAVEYQARVQGAAAAVGLLASIVGLAKPEIGQVLQTSGTAVIRVVEAIGTFRDASRSLDLLDKIHQQTAGARLMSGVRLTADVFSAVMSVVTVITGLTQGDPVLGALTALRDELRQFREEMDGRLDQIDAKLGDIQDDMLNGFTALLNAVGQVGAGVTAIHDRVLALADRINQVERGVYETAVAVQRADVVRDLDRATSTVGQSAFSYERFVDIESRLFTAATDQATTSPAVRGPDGGAASTPPDRDAALAAVEAELARFPAGANIRYLAEDIPRLLGVPALAGRPAANPVSWALAAQAWADLVRAWPGYAARAPGLADRAAALAAVGTGLNATVTSLSGPAGRVLLTALLDRYDQELTALSTGAQEVVAAHSAPVPTMPKEQLWLFTPLPQVPRALLPSSRTIPVHNSTYEIAKPVPADFYSPVVQLAHVLQHRNPANRLLGNANVRLEPVWEELTYTSTPQPRSPSDPFPRYAVTARGYPGAIVHERVGEREWNSYHLDYRQLGEPQVAGLDQWSLQPDHVLLTPPVVFLERVPWSKLRTAWGSGAILSTLIFGDEMRKRMAPLNAAVQAELAAMRAEAHQAVAAAMRHGTLADTTARLSSISALVREYGTVGLPRTLGSSDLLASVITGSNQLYTETGVHQFSAVLTTPAAPEDTTYRVAGLVSEASARSAAVRTVLDSYYAAAAAGDVRESVPVVDATVTKLDLAVAAVQRAQEEASPVRVAERGLAAGDVDAALAALLAAPDLDPAAVARLAVAAQQGATIRQQQTEAAWQTADTAQRQDMTRAAVAADVLARVLGAQGSGAEQWLDTH</sequence>
<dbReference type="EMBL" id="BOOY01000043">
    <property type="protein sequence ID" value="GIJ06550.1"/>
    <property type="molecule type" value="Genomic_DNA"/>
</dbReference>
<protein>
    <submittedName>
        <fullName evidence="2">Uncharacterized protein</fullName>
    </submittedName>
</protein>
<keyword evidence="3" id="KW-1185">Reference proteome</keyword>
<comment type="caution">
    <text evidence="2">The sequence shown here is derived from an EMBL/GenBank/DDBJ whole genome shotgun (WGS) entry which is preliminary data.</text>
</comment>